<keyword evidence="10 17" id="KW-0472">Membrane</keyword>
<feature type="transmembrane region" description="Helical" evidence="17">
    <location>
        <begin position="59"/>
        <end position="81"/>
    </location>
</feature>
<evidence type="ECO:0000256" key="9">
    <source>
        <dbReference type="ARBA" id="ARBA00023069"/>
    </source>
</evidence>
<evidence type="ECO:0000256" key="1">
    <source>
        <dbReference type="ARBA" id="ARBA00004309"/>
    </source>
</evidence>
<evidence type="ECO:0000256" key="2">
    <source>
        <dbReference type="ARBA" id="ARBA00004651"/>
    </source>
</evidence>
<dbReference type="GeneID" id="106471007"/>
<evidence type="ECO:0000256" key="16">
    <source>
        <dbReference type="SAM" id="MobiDB-lite"/>
    </source>
</evidence>
<evidence type="ECO:0000256" key="6">
    <source>
        <dbReference type="ARBA" id="ARBA00022692"/>
    </source>
</evidence>
<evidence type="ECO:0000259" key="18">
    <source>
        <dbReference type="PROSITE" id="PS50262"/>
    </source>
</evidence>
<keyword evidence="7 17" id="KW-1133">Transmembrane helix</keyword>
<evidence type="ECO:0000256" key="11">
    <source>
        <dbReference type="ARBA" id="ARBA00023157"/>
    </source>
</evidence>
<evidence type="ECO:0000313" key="20">
    <source>
        <dbReference type="RefSeq" id="XP_022255349.1"/>
    </source>
</evidence>
<evidence type="ECO:0000256" key="17">
    <source>
        <dbReference type="SAM" id="Phobius"/>
    </source>
</evidence>
<evidence type="ECO:0000256" key="14">
    <source>
        <dbReference type="ARBA" id="ARBA00023224"/>
    </source>
</evidence>
<evidence type="ECO:0000256" key="5">
    <source>
        <dbReference type="ARBA" id="ARBA00022475"/>
    </source>
</evidence>
<proteinExistence type="inferred from homology"/>
<evidence type="ECO:0000256" key="7">
    <source>
        <dbReference type="ARBA" id="ARBA00022989"/>
    </source>
</evidence>
<feature type="transmembrane region" description="Helical" evidence="17">
    <location>
        <begin position="341"/>
        <end position="363"/>
    </location>
</feature>
<evidence type="ECO:0000256" key="12">
    <source>
        <dbReference type="ARBA" id="ARBA00023170"/>
    </source>
</evidence>
<keyword evidence="12" id="KW-0675">Receptor</keyword>
<name>A0ABM1THJ3_LIMPO</name>
<keyword evidence="13" id="KW-0325">Glycoprotein</keyword>
<dbReference type="InterPro" id="IPR000276">
    <property type="entry name" value="GPCR_Rhodpsn"/>
</dbReference>
<dbReference type="SUPFAM" id="SSF81321">
    <property type="entry name" value="Family A G protein-coupled receptor-like"/>
    <property type="match status" value="1"/>
</dbReference>
<dbReference type="PROSITE" id="PS50262">
    <property type="entry name" value="G_PROTEIN_RECEP_F1_2"/>
    <property type="match status" value="1"/>
</dbReference>
<sequence>MAVILQDHRTNALELKELHQTNNVSQFQGVVWSELSEDLTDLPNSSHFTDQSLSLEVHVAGLLVILTASSISNGLALLVFYKKPLLRTSSNRFVLNLSVTHMLHSVLVLPFTVISVIHEGWIFGDIWCQGSGVMSLCLGLETAFSLVLISMDRNRAVNSPLQYTSSTTKRRTVYLIIGSWSLSVLLVLPTATGVSKIKFKPSWNHCVLSGPLGDSVNILYAALLTSTGFLLPFIKISSIYFSMLQAARANNARARKHSLGTIIPDAQIPDSSTKGSNPSVPKTKSCRRSSNTSQSSVFGDEWKAIRTGLLVSTSFLFCWGPYFIVLFVSSFVSEDNWMPPYFAELVSLMAVASAIIDPYIYVFRNKAVRKNVKRLFLCSSNASHLPSVRNRKPQQVPSTAVLKLTSGNTVEHIVVPSVGNSALPSKNKDVKNNSEIFSQSNQSYTGELFDNFVCYPPKDIPIINQKVLITETKGDENCTPHRSIRPAERVEKSLMFYLFTPSSSSL</sequence>
<feature type="transmembrane region" description="Helical" evidence="17">
    <location>
        <begin position="172"/>
        <end position="191"/>
    </location>
</feature>
<keyword evidence="8" id="KW-0297">G-protein coupled receptor</keyword>
<protein>
    <submittedName>
        <fullName evidence="20">G-protein coupled receptor 161-like</fullName>
    </submittedName>
</protein>
<feature type="region of interest" description="Disordered" evidence="16">
    <location>
        <begin position="266"/>
        <end position="294"/>
    </location>
</feature>
<dbReference type="PANTHER" id="PTHR22752:SF10">
    <property type="entry name" value="G-PROTEIN COUPLED RECEPTOR 161"/>
    <property type="match status" value="1"/>
</dbReference>
<organism evidence="19 20">
    <name type="scientific">Limulus polyphemus</name>
    <name type="common">Atlantic horseshoe crab</name>
    <dbReference type="NCBI Taxonomy" id="6850"/>
    <lineage>
        <taxon>Eukaryota</taxon>
        <taxon>Metazoa</taxon>
        <taxon>Ecdysozoa</taxon>
        <taxon>Arthropoda</taxon>
        <taxon>Chelicerata</taxon>
        <taxon>Merostomata</taxon>
        <taxon>Xiphosura</taxon>
        <taxon>Limulidae</taxon>
        <taxon>Limulus</taxon>
    </lineage>
</organism>
<reference evidence="20" key="1">
    <citation type="submission" date="2025-08" db="UniProtKB">
        <authorList>
            <consortium name="RefSeq"/>
        </authorList>
    </citation>
    <scope>IDENTIFICATION</scope>
    <source>
        <tissue evidence="20">Muscle</tissue>
    </source>
</reference>
<feature type="transmembrane region" description="Helical" evidence="17">
    <location>
        <begin position="309"/>
        <end position="329"/>
    </location>
</feature>
<keyword evidence="9" id="KW-0969">Cilium</keyword>
<accession>A0ABM1THJ3</accession>
<comment type="similarity">
    <text evidence="3">Belongs to the G-protein coupled receptor 1 family.</text>
</comment>
<evidence type="ECO:0000256" key="15">
    <source>
        <dbReference type="ARBA" id="ARBA00023273"/>
    </source>
</evidence>
<evidence type="ECO:0000313" key="19">
    <source>
        <dbReference type="Proteomes" id="UP000694941"/>
    </source>
</evidence>
<feature type="transmembrane region" description="Helical" evidence="17">
    <location>
        <begin position="218"/>
        <end position="241"/>
    </location>
</feature>
<keyword evidence="14" id="KW-0807">Transducer</keyword>
<evidence type="ECO:0000256" key="3">
    <source>
        <dbReference type="ARBA" id="ARBA00010663"/>
    </source>
</evidence>
<keyword evidence="5" id="KW-1003">Cell membrane</keyword>
<dbReference type="PANTHER" id="PTHR22752">
    <property type="entry name" value="G PROTEIN-COUPLED RECEPTOR"/>
    <property type="match status" value="1"/>
</dbReference>
<keyword evidence="15" id="KW-0966">Cell projection</keyword>
<feature type="domain" description="G-protein coupled receptors family 1 profile" evidence="18">
    <location>
        <begin position="72"/>
        <end position="361"/>
    </location>
</feature>
<dbReference type="CDD" id="cd00637">
    <property type="entry name" value="7tm_classA_rhodopsin-like"/>
    <property type="match status" value="1"/>
</dbReference>
<keyword evidence="19" id="KW-1185">Reference proteome</keyword>
<evidence type="ECO:0000256" key="8">
    <source>
        <dbReference type="ARBA" id="ARBA00023040"/>
    </source>
</evidence>
<dbReference type="PRINTS" id="PR00237">
    <property type="entry name" value="GPCRRHODOPSN"/>
</dbReference>
<keyword evidence="6 17" id="KW-0812">Transmembrane</keyword>
<dbReference type="Gene3D" id="1.20.1070.10">
    <property type="entry name" value="Rhodopsin 7-helix transmembrane proteins"/>
    <property type="match status" value="1"/>
</dbReference>
<feature type="transmembrane region" description="Helical" evidence="17">
    <location>
        <begin position="130"/>
        <end position="151"/>
    </location>
</feature>
<evidence type="ECO:0000256" key="13">
    <source>
        <dbReference type="ARBA" id="ARBA00023180"/>
    </source>
</evidence>
<dbReference type="RefSeq" id="XP_022255349.1">
    <property type="nucleotide sequence ID" value="XM_022399641.1"/>
</dbReference>
<keyword evidence="4" id="KW-0217">Developmental protein</keyword>
<comment type="subcellular location">
    <subcellularLocation>
        <location evidence="2">Cell membrane</location>
        <topology evidence="2">Multi-pass membrane protein</topology>
    </subcellularLocation>
    <subcellularLocation>
        <location evidence="1">Cell projection</location>
        <location evidence="1">Cilium membrane</location>
    </subcellularLocation>
</comment>
<dbReference type="InterPro" id="IPR017452">
    <property type="entry name" value="GPCR_Rhodpsn_7TM"/>
</dbReference>
<feature type="compositionally biased region" description="Polar residues" evidence="16">
    <location>
        <begin position="269"/>
        <end position="282"/>
    </location>
</feature>
<dbReference type="Pfam" id="PF00001">
    <property type="entry name" value="7tm_1"/>
    <property type="match status" value="1"/>
</dbReference>
<dbReference type="Proteomes" id="UP000694941">
    <property type="component" value="Unplaced"/>
</dbReference>
<feature type="transmembrane region" description="Helical" evidence="17">
    <location>
        <begin position="93"/>
        <end position="118"/>
    </location>
</feature>
<gene>
    <name evidence="20" type="primary">LOC106471007</name>
</gene>
<keyword evidence="11" id="KW-1015">Disulfide bond</keyword>
<evidence type="ECO:0000256" key="10">
    <source>
        <dbReference type="ARBA" id="ARBA00023136"/>
    </source>
</evidence>
<evidence type="ECO:0000256" key="4">
    <source>
        <dbReference type="ARBA" id="ARBA00022473"/>
    </source>
</evidence>